<evidence type="ECO:0000313" key="3">
    <source>
        <dbReference type="Proteomes" id="UP000198634"/>
    </source>
</evidence>
<organism evidence="2 3">
    <name type="scientific">Thalassovita taeanensis</name>
    <dbReference type="NCBI Taxonomy" id="657014"/>
    <lineage>
        <taxon>Bacteria</taxon>
        <taxon>Pseudomonadati</taxon>
        <taxon>Pseudomonadota</taxon>
        <taxon>Alphaproteobacteria</taxon>
        <taxon>Rhodobacterales</taxon>
        <taxon>Roseobacteraceae</taxon>
        <taxon>Thalassovita</taxon>
    </lineage>
</organism>
<sequence>MMPLKGPYDPDPTSEEDLWFLPGPVEAGTSDPWAPPLPMAGAARLPRVADWMRGQGDLAADLAQAAMAFGALDARARQMGRGLVQRLVLTEVADLSWHLGERISADRLALYLSGRLAGTGDAARALYGASWAVRRLRNGGNPLEDLGAFLGRGSGAKIGSDIEGFGWMLAPQGEEFQALAGAWAQRLSQAGALHPFVQAAFGWMLWSMLELSGDAPGIEAAVSAACLAARAGRGGLGFVPLAMGGGMALRQSGEAPVRLAAWLSDVERACLRGLMLADQLAGWQQRALRQTAHLSGRTPPLLIDVLLGWPMVPSSLAERETGASRATVLRNLERFEDLGLIRERTGQGRYRFWEVAL</sequence>
<name>A0A1H9LHF1_9RHOB</name>
<evidence type="ECO:0000313" key="2">
    <source>
        <dbReference type="EMBL" id="SER10343.1"/>
    </source>
</evidence>
<accession>A0A1H9LHF1</accession>
<proteinExistence type="predicted"/>
<dbReference type="Proteomes" id="UP000198634">
    <property type="component" value="Unassembled WGS sequence"/>
</dbReference>
<dbReference type="AlphaFoldDB" id="A0A1H9LHF1"/>
<dbReference type="RefSeq" id="WP_090271451.1">
    <property type="nucleotide sequence ID" value="NZ_FOEP01000029.1"/>
</dbReference>
<dbReference type="OrthoDB" id="8455637at2"/>
<dbReference type="STRING" id="657014.SAMN04488092_1292"/>
<dbReference type="SUPFAM" id="SSF46785">
    <property type="entry name" value="Winged helix' DNA-binding domain"/>
    <property type="match status" value="1"/>
</dbReference>
<gene>
    <name evidence="2" type="ORF">SAMN04488092_1292</name>
</gene>
<evidence type="ECO:0000256" key="1">
    <source>
        <dbReference type="SAM" id="MobiDB-lite"/>
    </source>
</evidence>
<dbReference type="InterPro" id="IPR036390">
    <property type="entry name" value="WH_DNA-bd_sf"/>
</dbReference>
<feature type="region of interest" description="Disordered" evidence="1">
    <location>
        <begin position="1"/>
        <end position="22"/>
    </location>
</feature>
<protein>
    <submittedName>
        <fullName evidence="2">HTH DNA binding domain-containing protein</fullName>
    </submittedName>
</protein>
<keyword evidence="3" id="KW-1185">Reference proteome</keyword>
<reference evidence="2 3" key="1">
    <citation type="submission" date="2016-10" db="EMBL/GenBank/DDBJ databases">
        <authorList>
            <person name="de Groot N.N."/>
        </authorList>
    </citation>
    <scope>NUCLEOTIDE SEQUENCE [LARGE SCALE GENOMIC DNA]</scope>
    <source>
        <strain evidence="2 3">DSM 22007</strain>
    </source>
</reference>
<dbReference type="EMBL" id="FOEP01000029">
    <property type="protein sequence ID" value="SER10343.1"/>
    <property type="molecule type" value="Genomic_DNA"/>
</dbReference>